<feature type="region of interest" description="Disordered" evidence="1">
    <location>
        <begin position="1"/>
        <end position="23"/>
    </location>
</feature>
<protein>
    <submittedName>
        <fullName evidence="2">Uncharacterized protein</fullName>
    </submittedName>
</protein>
<accession>A0A8K0N1R0</accession>
<dbReference type="OrthoDB" id="657187at2759"/>
<organism evidence="2 3">
    <name type="scientific">Cocos nucifera</name>
    <name type="common">Coconut palm</name>
    <dbReference type="NCBI Taxonomy" id="13894"/>
    <lineage>
        <taxon>Eukaryota</taxon>
        <taxon>Viridiplantae</taxon>
        <taxon>Streptophyta</taxon>
        <taxon>Embryophyta</taxon>
        <taxon>Tracheophyta</taxon>
        <taxon>Spermatophyta</taxon>
        <taxon>Magnoliopsida</taxon>
        <taxon>Liliopsida</taxon>
        <taxon>Arecaceae</taxon>
        <taxon>Arecoideae</taxon>
        <taxon>Cocoseae</taxon>
        <taxon>Attaleinae</taxon>
        <taxon>Cocos</taxon>
    </lineage>
</organism>
<comment type="caution">
    <text evidence="2">The sequence shown here is derived from an EMBL/GenBank/DDBJ whole genome shotgun (WGS) entry which is preliminary data.</text>
</comment>
<dbReference type="PANTHER" id="PTHR33168">
    <property type="entry name" value="STRESS INDUCED PROTEIN-RELATED"/>
    <property type="match status" value="1"/>
</dbReference>
<sequence>MDDGRRFSNPASPPPRPKPKHHHSSICLTACFGAAGDDGVAPDSPGAVGERSGASLLRSSSTWLRSKAQELPELRGKCRGFISSHAAAKQHRRHHSSDFRYDPLSYALNFDEGSESEYPATAEDLRHRCFSSRLPVSPRRAVGIALDKAREVEAIKGIKGMEPPL</sequence>
<dbReference type="Proteomes" id="UP000797356">
    <property type="component" value="Chromosome 5"/>
</dbReference>
<evidence type="ECO:0000313" key="2">
    <source>
        <dbReference type="EMBL" id="KAG1342011.1"/>
    </source>
</evidence>
<reference evidence="2" key="1">
    <citation type="journal article" date="2017" name="Gigascience">
        <title>The genome draft of coconut (Cocos nucifera).</title>
        <authorList>
            <person name="Xiao Y."/>
            <person name="Xu P."/>
            <person name="Fan H."/>
            <person name="Baudouin L."/>
            <person name="Xia W."/>
            <person name="Bocs S."/>
            <person name="Xu J."/>
            <person name="Li Q."/>
            <person name="Guo A."/>
            <person name="Zhou L."/>
            <person name="Li J."/>
            <person name="Wu Y."/>
            <person name="Ma Z."/>
            <person name="Armero A."/>
            <person name="Issali A.E."/>
            <person name="Liu N."/>
            <person name="Peng M."/>
            <person name="Yang Y."/>
        </authorList>
    </citation>
    <scope>NUCLEOTIDE SEQUENCE</scope>
    <source>
        <tissue evidence="2">Spear leaf of Hainan Tall coconut</tissue>
    </source>
</reference>
<proteinExistence type="predicted"/>
<name>A0A8K0N1R0_COCNU</name>
<gene>
    <name evidence="2" type="ORF">COCNU_05G002400</name>
</gene>
<keyword evidence="3" id="KW-1185">Reference proteome</keyword>
<dbReference type="EMBL" id="CM017876">
    <property type="protein sequence ID" value="KAG1342011.1"/>
    <property type="molecule type" value="Genomic_DNA"/>
</dbReference>
<evidence type="ECO:0000256" key="1">
    <source>
        <dbReference type="SAM" id="MobiDB-lite"/>
    </source>
</evidence>
<reference evidence="2" key="2">
    <citation type="submission" date="2019-07" db="EMBL/GenBank/DDBJ databases">
        <authorList>
            <person name="Yang Y."/>
            <person name="Bocs S."/>
            <person name="Baudouin L."/>
        </authorList>
    </citation>
    <scope>NUCLEOTIDE SEQUENCE</scope>
    <source>
        <tissue evidence="2">Spear leaf of Hainan Tall coconut</tissue>
    </source>
</reference>
<dbReference type="AlphaFoldDB" id="A0A8K0N1R0"/>
<evidence type="ECO:0000313" key="3">
    <source>
        <dbReference type="Proteomes" id="UP000797356"/>
    </source>
</evidence>